<gene>
    <name evidence="1" type="ORF">SPAPADRAFT_63573</name>
</gene>
<evidence type="ECO:0000313" key="1">
    <source>
        <dbReference type="EMBL" id="EGW29947.1"/>
    </source>
</evidence>
<dbReference type="OrthoDB" id="4074735at2759"/>
<dbReference type="Proteomes" id="UP000000709">
    <property type="component" value="Unassembled WGS sequence"/>
</dbReference>
<dbReference type="KEGG" id="spaa:SPAPADRAFT_63573"/>
<dbReference type="GeneID" id="18874812"/>
<organism evidence="2">
    <name type="scientific">Spathaspora passalidarum (strain NRRL Y-27907 / 11-Y1)</name>
    <dbReference type="NCBI Taxonomy" id="619300"/>
    <lineage>
        <taxon>Eukaryota</taxon>
        <taxon>Fungi</taxon>
        <taxon>Dikarya</taxon>
        <taxon>Ascomycota</taxon>
        <taxon>Saccharomycotina</taxon>
        <taxon>Pichiomycetes</taxon>
        <taxon>Debaryomycetaceae</taxon>
        <taxon>Spathaspora</taxon>
    </lineage>
</organism>
<reference evidence="1 2" key="1">
    <citation type="journal article" date="2011" name="Proc. Natl. Acad. Sci. U.S.A.">
        <title>Comparative genomics of xylose-fermenting fungi for enhanced biofuel production.</title>
        <authorList>
            <person name="Wohlbach D.J."/>
            <person name="Kuo A."/>
            <person name="Sato T.K."/>
            <person name="Potts K.M."/>
            <person name="Salamov A.A."/>
            <person name="LaButti K.M."/>
            <person name="Sun H."/>
            <person name="Clum A."/>
            <person name="Pangilinan J.L."/>
            <person name="Lindquist E.A."/>
            <person name="Lucas S."/>
            <person name="Lapidus A."/>
            <person name="Jin M."/>
            <person name="Gunawan C."/>
            <person name="Balan V."/>
            <person name="Dale B.E."/>
            <person name="Jeffries T.W."/>
            <person name="Zinkel R."/>
            <person name="Barry K.W."/>
            <person name="Grigoriev I.V."/>
            <person name="Gasch A.P."/>
        </authorList>
    </citation>
    <scope>NUCLEOTIDE SEQUENCE [LARGE SCALE GENOMIC DNA]</scope>
    <source>
        <strain evidence="2">NRRL Y-27907 / 11-Y1</strain>
    </source>
</reference>
<proteinExistence type="predicted"/>
<dbReference type="GO" id="GO:0071986">
    <property type="term" value="C:Ragulator complex"/>
    <property type="evidence" value="ECO:0007669"/>
    <property type="project" value="InterPro"/>
</dbReference>
<sequence>MLQSKTITKLLKQSLKPIPQQNESLAQPLAVSLLSPEGIPLVTSTNTPSILTNDTIKIYSLIARHSLVSGWTIVQFEDGIKGIVSTIDCGRVDTGASDAHIEIIPGSITDDIEHDEDKRDDVLFVVLFYDSTVTDAVAKVKIDSLVGALNDGLKGYLRS</sequence>
<dbReference type="AlphaFoldDB" id="G3AVJ8"/>
<accession>G3AVJ8</accession>
<dbReference type="OMA" id="CMIERCL"/>
<protein>
    <submittedName>
        <fullName evidence="1">Uncharacterized protein</fullName>
    </submittedName>
</protein>
<keyword evidence="2" id="KW-1185">Reference proteome</keyword>
<dbReference type="InParanoid" id="G3AVJ8"/>
<name>G3AVJ8_SPAPN</name>
<dbReference type="HOGENOM" id="CLU_133399_0_0_1"/>
<evidence type="ECO:0000313" key="2">
    <source>
        <dbReference type="Proteomes" id="UP000000709"/>
    </source>
</evidence>
<dbReference type="GO" id="GO:0007165">
    <property type="term" value="P:signal transduction"/>
    <property type="evidence" value="ECO:0007669"/>
    <property type="project" value="InterPro"/>
</dbReference>
<dbReference type="RefSeq" id="XP_007377713.1">
    <property type="nucleotide sequence ID" value="XM_007377651.1"/>
</dbReference>
<dbReference type="InterPro" id="IPR020233">
    <property type="entry name" value="Slm4"/>
</dbReference>
<dbReference type="eggNOG" id="ENOG502RQ8G">
    <property type="taxonomic scope" value="Eukaryota"/>
</dbReference>
<dbReference type="Pfam" id="PF16818">
    <property type="entry name" value="SLM4"/>
    <property type="match status" value="1"/>
</dbReference>
<dbReference type="EMBL" id="GL996506">
    <property type="protein sequence ID" value="EGW29947.1"/>
    <property type="molecule type" value="Genomic_DNA"/>
</dbReference>